<dbReference type="OrthoDB" id="9774495at2"/>
<dbReference type="Gene3D" id="3.90.1150.10">
    <property type="entry name" value="Aspartate Aminotransferase, domain 1"/>
    <property type="match status" value="1"/>
</dbReference>
<evidence type="ECO:0000313" key="6">
    <source>
        <dbReference type="Proteomes" id="UP000245535"/>
    </source>
</evidence>
<dbReference type="PANTHER" id="PTHR48097">
    <property type="entry name" value="L-THREONINE ALDOLASE-RELATED"/>
    <property type="match status" value="1"/>
</dbReference>
<gene>
    <name evidence="5" type="ORF">BC781_101647</name>
</gene>
<accession>A0A316A3J1</accession>
<comment type="cofactor">
    <cofactor evidence="1">
        <name>pyridoxal 5'-phosphate</name>
        <dbReference type="ChEBI" id="CHEBI:597326"/>
    </cofactor>
</comment>
<protein>
    <submittedName>
        <fullName evidence="5">L-threonine aldolase</fullName>
    </submittedName>
</protein>
<dbReference type="AlphaFoldDB" id="A0A316A3J1"/>
<keyword evidence="3" id="KW-0663">Pyridoxal phosphate</keyword>
<feature type="domain" description="Aromatic amino acid beta-eliminating lyase/threonine aldolase" evidence="4">
    <location>
        <begin position="4"/>
        <end position="287"/>
    </location>
</feature>
<dbReference type="CDD" id="cd06502">
    <property type="entry name" value="TA_like"/>
    <property type="match status" value="1"/>
</dbReference>
<evidence type="ECO:0000256" key="1">
    <source>
        <dbReference type="ARBA" id="ARBA00001933"/>
    </source>
</evidence>
<evidence type="ECO:0000256" key="2">
    <source>
        <dbReference type="ARBA" id="ARBA00006966"/>
    </source>
</evidence>
<evidence type="ECO:0000313" key="5">
    <source>
        <dbReference type="EMBL" id="PWJ44297.1"/>
    </source>
</evidence>
<comment type="caution">
    <text evidence="5">The sequence shown here is derived from an EMBL/GenBank/DDBJ whole genome shotgun (WGS) entry which is preliminary data.</text>
</comment>
<dbReference type="GO" id="GO:0006520">
    <property type="term" value="P:amino acid metabolic process"/>
    <property type="evidence" value="ECO:0007669"/>
    <property type="project" value="InterPro"/>
</dbReference>
<dbReference type="InterPro" id="IPR015424">
    <property type="entry name" value="PyrdxlP-dep_Trfase"/>
</dbReference>
<dbReference type="InterPro" id="IPR001597">
    <property type="entry name" value="ArAA_b-elim_lyase/Thr_aldolase"/>
</dbReference>
<name>A0A316A3J1_SEDFL</name>
<dbReference type="Proteomes" id="UP000245535">
    <property type="component" value="Unassembled WGS sequence"/>
</dbReference>
<dbReference type="EMBL" id="QGDO01000001">
    <property type="protein sequence ID" value="PWJ44297.1"/>
    <property type="molecule type" value="Genomic_DNA"/>
</dbReference>
<sequence length="339" mass="37856">MKSFASDNYAGVSPEVMEAMVMANVGHAPAYGNDELTQLAKDKIKALFKTDPRVFFVMNGTGANVTALKTFCRSHETVVCADVAHINTDECGAPEHHLGGKLTYIKTEDGKITPEQIKPLLSIKGVQHRVQPKVVSITQPTEFGVLYSTEEIQSLSAFCKENELILHVDGARIANAVVALDTPVHEMLKGVDIISFGGTKNGMMMGESVVFQNKELADYYPFIRKQSMQLLSKMRYISAQFDAYLTNDLWKKNATHANKMAQHLAEGLKEFDQIKITHSVDVNGIFAELPTDLIPVLQEKYPFYIFDESRNLARLMCSFDTTTEDIQGFLELIHQHYAN</sequence>
<dbReference type="Gene3D" id="3.40.640.10">
    <property type="entry name" value="Type I PLP-dependent aspartate aminotransferase-like (Major domain)"/>
    <property type="match status" value="1"/>
</dbReference>
<dbReference type="RefSeq" id="WP_109615800.1">
    <property type="nucleotide sequence ID" value="NZ_QGDO01000001.1"/>
</dbReference>
<dbReference type="GO" id="GO:0016829">
    <property type="term" value="F:lyase activity"/>
    <property type="evidence" value="ECO:0007669"/>
    <property type="project" value="InterPro"/>
</dbReference>
<reference evidence="5 6" key="1">
    <citation type="submission" date="2018-03" db="EMBL/GenBank/DDBJ databases">
        <title>Genomic Encyclopedia of Archaeal and Bacterial Type Strains, Phase II (KMG-II): from individual species to whole genera.</title>
        <authorList>
            <person name="Goeker M."/>
        </authorList>
    </citation>
    <scope>NUCLEOTIDE SEQUENCE [LARGE SCALE GENOMIC DNA]</scope>
    <source>
        <strain evidence="5 6">DSM 28229</strain>
    </source>
</reference>
<organism evidence="5 6">
    <name type="scientific">Sediminitomix flava</name>
    <dbReference type="NCBI Taxonomy" id="379075"/>
    <lineage>
        <taxon>Bacteria</taxon>
        <taxon>Pseudomonadati</taxon>
        <taxon>Bacteroidota</taxon>
        <taxon>Cytophagia</taxon>
        <taxon>Cytophagales</taxon>
        <taxon>Flammeovirgaceae</taxon>
        <taxon>Sediminitomix</taxon>
    </lineage>
</organism>
<keyword evidence="6" id="KW-1185">Reference proteome</keyword>
<evidence type="ECO:0000256" key="3">
    <source>
        <dbReference type="ARBA" id="ARBA00022898"/>
    </source>
</evidence>
<comment type="similarity">
    <text evidence="2">Belongs to the threonine aldolase family.</text>
</comment>
<evidence type="ECO:0000259" key="4">
    <source>
        <dbReference type="Pfam" id="PF01212"/>
    </source>
</evidence>
<dbReference type="SUPFAM" id="SSF53383">
    <property type="entry name" value="PLP-dependent transferases"/>
    <property type="match status" value="1"/>
</dbReference>
<dbReference type="Pfam" id="PF01212">
    <property type="entry name" value="Beta_elim_lyase"/>
    <property type="match status" value="1"/>
</dbReference>
<dbReference type="PANTHER" id="PTHR48097:SF5">
    <property type="entry name" value="LOW SPECIFICITY L-THREONINE ALDOLASE"/>
    <property type="match status" value="1"/>
</dbReference>
<proteinExistence type="inferred from homology"/>
<dbReference type="InterPro" id="IPR015422">
    <property type="entry name" value="PyrdxlP-dep_Trfase_small"/>
</dbReference>
<dbReference type="InterPro" id="IPR015421">
    <property type="entry name" value="PyrdxlP-dep_Trfase_major"/>
</dbReference>